<evidence type="ECO:0000313" key="2">
    <source>
        <dbReference type="EMBL" id="KAJ7626449.1"/>
    </source>
</evidence>
<reference evidence="2" key="1">
    <citation type="submission" date="2023-03" db="EMBL/GenBank/DDBJ databases">
        <title>Massive genome expansion in bonnet fungi (Mycena s.s.) driven by repeated elements and novel gene families across ecological guilds.</title>
        <authorList>
            <consortium name="Lawrence Berkeley National Laboratory"/>
            <person name="Harder C.B."/>
            <person name="Miyauchi S."/>
            <person name="Viragh M."/>
            <person name="Kuo A."/>
            <person name="Thoen E."/>
            <person name="Andreopoulos B."/>
            <person name="Lu D."/>
            <person name="Skrede I."/>
            <person name="Drula E."/>
            <person name="Henrissat B."/>
            <person name="Morin E."/>
            <person name="Kohler A."/>
            <person name="Barry K."/>
            <person name="LaButti K."/>
            <person name="Morin E."/>
            <person name="Salamov A."/>
            <person name="Lipzen A."/>
            <person name="Mereny Z."/>
            <person name="Hegedus B."/>
            <person name="Baldrian P."/>
            <person name="Stursova M."/>
            <person name="Weitz H."/>
            <person name="Taylor A."/>
            <person name="Grigoriev I.V."/>
            <person name="Nagy L.G."/>
            <person name="Martin F."/>
            <person name="Kauserud H."/>
        </authorList>
    </citation>
    <scope>NUCLEOTIDE SEQUENCE</scope>
    <source>
        <strain evidence="2">CBHHK067</strain>
    </source>
</reference>
<proteinExistence type="predicted"/>
<evidence type="ECO:0000313" key="3">
    <source>
        <dbReference type="Proteomes" id="UP001221757"/>
    </source>
</evidence>
<feature type="compositionally biased region" description="Basic residues" evidence="1">
    <location>
        <begin position="287"/>
        <end position="300"/>
    </location>
</feature>
<dbReference type="EMBL" id="JARKIE010000587">
    <property type="protein sequence ID" value="KAJ7626449.1"/>
    <property type="molecule type" value="Genomic_DNA"/>
</dbReference>
<feature type="compositionally biased region" description="Acidic residues" evidence="1">
    <location>
        <begin position="136"/>
        <end position="153"/>
    </location>
</feature>
<accession>A0AAD7BNS3</accession>
<feature type="region of interest" description="Disordered" evidence="1">
    <location>
        <begin position="484"/>
        <end position="588"/>
    </location>
</feature>
<feature type="region of interest" description="Disordered" evidence="1">
    <location>
        <begin position="62"/>
        <end position="85"/>
    </location>
</feature>
<protein>
    <submittedName>
        <fullName evidence="2">Uncharacterized protein</fullName>
    </submittedName>
</protein>
<dbReference type="AlphaFoldDB" id="A0AAD7BNS3"/>
<evidence type="ECO:0000256" key="1">
    <source>
        <dbReference type="SAM" id="MobiDB-lite"/>
    </source>
</evidence>
<dbReference type="Proteomes" id="UP001221757">
    <property type="component" value="Unassembled WGS sequence"/>
</dbReference>
<keyword evidence="3" id="KW-1185">Reference proteome</keyword>
<feature type="region of interest" description="Disordered" evidence="1">
    <location>
        <begin position="287"/>
        <end position="309"/>
    </location>
</feature>
<organism evidence="2 3">
    <name type="scientific">Mycena rosella</name>
    <name type="common">Pink bonnet</name>
    <name type="synonym">Agaricus rosellus</name>
    <dbReference type="NCBI Taxonomy" id="1033263"/>
    <lineage>
        <taxon>Eukaryota</taxon>
        <taxon>Fungi</taxon>
        <taxon>Dikarya</taxon>
        <taxon>Basidiomycota</taxon>
        <taxon>Agaricomycotina</taxon>
        <taxon>Agaricomycetes</taxon>
        <taxon>Agaricomycetidae</taxon>
        <taxon>Agaricales</taxon>
        <taxon>Marasmiineae</taxon>
        <taxon>Mycenaceae</taxon>
        <taxon>Mycena</taxon>
    </lineage>
</organism>
<name>A0AAD7BNS3_MYCRO</name>
<comment type="caution">
    <text evidence="2">The sequence shown here is derived from an EMBL/GenBank/DDBJ whole genome shotgun (WGS) entry which is preliminary data.</text>
</comment>
<gene>
    <name evidence="2" type="ORF">B0H17DRAFT_1286570</name>
</gene>
<feature type="region of interest" description="Disordered" evidence="1">
    <location>
        <begin position="333"/>
        <end position="355"/>
    </location>
</feature>
<feature type="compositionally biased region" description="Basic and acidic residues" evidence="1">
    <location>
        <begin position="62"/>
        <end position="74"/>
    </location>
</feature>
<feature type="region of interest" description="Disordered" evidence="1">
    <location>
        <begin position="134"/>
        <end position="153"/>
    </location>
</feature>
<sequence>MFLAHRAYELSNPVPEFLDKPHIDRPTDSLCEHELRAPQPRVAAPGRGRAAPRVVRYWDGRGRGRGRAGAEVRRAGGRPDYTGIATVRSGSVSSVDECDYEGPARRGGGGGGAYANTAANAAVYARAGYTATTTSEYDDEYDSELEEEEDDSELGDELMDMEDDAALAAALQANLREMALDDWARGRILDGATRKRRAPRPLGRLGPILTLRAHHPRASAPPPPPPPMYALAEAAHNAYLRQLRVVLLPVFRNVVRRLVGLPSASHRNGKTENTHHSDRLEAVRRQMRNRHRDVRNRAQKSRPVEHTLDRDPRLAHCRCTICEPAMAVAHAAQDGHPASHAPPPTTTPHAKAEGGHEASLVLHIPTEEAGRGADSVVLLVSADEGYYAHTDDDGKLLVERDGGGEDESLSRRSAYFRQMDVQDGPGAEEREMAMIAEMRARGALGEEYEPSEVYSEDHEEEGVDLGVGPEYALGPGVWVAGRQRSGDELDAETDAEGRGDAARGGTPPKRARTGQHDYTPTIRLIKRRSEELDAADVDSDAAAAKRIRHDAADSPPDTNTPGTVGSGEESFRITRSARFRCSGSTPAY</sequence>